<dbReference type="STRING" id="5098.A0A507QQN5"/>
<evidence type="ECO:0000259" key="8">
    <source>
        <dbReference type="PROSITE" id="PS50850"/>
    </source>
</evidence>
<evidence type="ECO:0000256" key="7">
    <source>
        <dbReference type="SAM" id="Phobius"/>
    </source>
</evidence>
<dbReference type="PANTHER" id="PTHR43791">
    <property type="entry name" value="PERMEASE-RELATED"/>
    <property type="match status" value="1"/>
</dbReference>
<keyword evidence="4 7" id="KW-0812">Transmembrane</keyword>
<feature type="transmembrane region" description="Helical" evidence="7">
    <location>
        <begin position="168"/>
        <end position="189"/>
    </location>
</feature>
<dbReference type="FunFam" id="1.20.1250.20:FF:000013">
    <property type="entry name" value="MFS general substrate transporter"/>
    <property type="match status" value="1"/>
</dbReference>
<comment type="subcellular location">
    <subcellularLocation>
        <location evidence="1">Membrane</location>
        <topology evidence="1">Multi-pass membrane protein</topology>
    </subcellularLocation>
</comment>
<dbReference type="GO" id="GO:0016020">
    <property type="term" value="C:membrane"/>
    <property type="evidence" value="ECO:0007669"/>
    <property type="project" value="UniProtKB-SubCell"/>
</dbReference>
<evidence type="ECO:0000313" key="10">
    <source>
        <dbReference type="Proteomes" id="UP000319663"/>
    </source>
</evidence>
<dbReference type="SUPFAM" id="SSF103473">
    <property type="entry name" value="MFS general substrate transporter"/>
    <property type="match status" value="1"/>
</dbReference>
<dbReference type="InterPro" id="IPR036259">
    <property type="entry name" value="MFS_trans_sf"/>
</dbReference>
<keyword evidence="5 7" id="KW-1133">Transmembrane helix</keyword>
<accession>A0A507QQN5</accession>
<organism evidence="9 10">
    <name type="scientific">Monascus purpureus</name>
    <name type="common">Red mold</name>
    <name type="synonym">Monascus anka</name>
    <dbReference type="NCBI Taxonomy" id="5098"/>
    <lineage>
        <taxon>Eukaryota</taxon>
        <taxon>Fungi</taxon>
        <taxon>Dikarya</taxon>
        <taxon>Ascomycota</taxon>
        <taxon>Pezizomycotina</taxon>
        <taxon>Eurotiomycetes</taxon>
        <taxon>Eurotiomycetidae</taxon>
        <taxon>Eurotiales</taxon>
        <taxon>Aspergillaceae</taxon>
        <taxon>Monascus</taxon>
    </lineage>
</organism>
<feature type="transmembrane region" description="Helical" evidence="7">
    <location>
        <begin position="262"/>
        <end position="281"/>
    </location>
</feature>
<evidence type="ECO:0000256" key="3">
    <source>
        <dbReference type="ARBA" id="ARBA00022448"/>
    </source>
</evidence>
<evidence type="ECO:0000313" key="9">
    <source>
        <dbReference type="EMBL" id="TQB70143.1"/>
    </source>
</evidence>
<dbReference type="FunFam" id="1.20.1250.20:FF:000018">
    <property type="entry name" value="MFS transporter permease"/>
    <property type="match status" value="1"/>
</dbReference>
<feature type="transmembrane region" description="Helical" evidence="7">
    <location>
        <begin position="335"/>
        <end position="357"/>
    </location>
</feature>
<dbReference type="InterPro" id="IPR011701">
    <property type="entry name" value="MFS"/>
</dbReference>
<feature type="domain" description="Major facilitator superfamily (MFS) profile" evidence="8">
    <location>
        <begin position="43"/>
        <end position="456"/>
    </location>
</feature>
<dbReference type="InterPro" id="IPR020846">
    <property type="entry name" value="MFS_dom"/>
</dbReference>
<feature type="transmembrane region" description="Helical" evidence="7">
    <location>
        <begin position="398"/>
        <end position="417"/>
    </location>
</feature>
<dbReference type="PROSITE" id="PS50850">
    <property type="entry name" value="MFS"/>
    <property type="match status" value="1"/>
</dbReference>
<dbReference type="Proteomes" id="UP000319663">
    <property type="component" value="Unassembled WGS sequence"/>
</dbReference>
<name>A0A507QQN5_MONPU</name>
<reference evidence="9 10" key="1">
    <citation type="submission" date="2019-06" db="EMBL/GenBank/DDBJ databases">
        <title>Wine fermentation using esterase from Monascus purpureus.</title>
        <authorList>
            <person name="Geng C."/>
            <person name="Zhang Y."/>
        </authorList>
    </citation>
    <scope>NUCLEOTIDE SEQUENCE [LARGE SCALE GENOMIC DNA]</scope>
    <source>
        <strain evidence="9">HQ1</strain>
    </source>
</reference>
<feature type="transmembrane region" description="Helical" evidence="7">
    <location>
        <begin position="39"/>
        <end position="56"/>
    </location>
</feature>
<dbReference type="Pfam" id="PF07690">
    <property type="entry name" value="MFS_1"/>
    <property type="match status" value="1"/>
</dbReference>
<evidence type="ECO:0000256" key="5">
    <source>
        <dbReference type="ARBA" id="ARBA00022989"/>
    </source>
</evidence>
<evidence type="ECO:0000256" key="2">
    <source>
        <dbReference type="ARBA" id="ARBA00008335"/>
    </source>
</evidence>
<keyword evidence="6 7" id="KW-0472">Membrane</keyword>
<keyword evidence="10" id="KW-1185">Reference proteome</keyword>
<dbReference type="AlphaFoldDB" id="A0A507QQN5"/>
<sequence length="489" mass="54548">MEKSSIEPLTIESASSRVDAPERASHVDRTLEKKLLWKLDFRIIPALWFLFLVSFFDRSNIGNAKIAGMPKSLHMKGNDYNVAVTVFTVSYIVFGVPANLVVKKLGPKMLAVYMFAWGLCTLGQGLTRTTSGLIACRFLMGVFEAGFVPGCAYLIGSYYKRNEFLRRYAIFFSANMAAGAFNGLFSSVVTKIHGVGGYEGWRWLFIIESLITIVVSSVCYWIIVPFPEKAQFLTPDEKTLLLARLEQDGGNVRHDRISWRRVLGMAADWKIWICVLVYMSAEETASSVVAFQPSILKDLGWTSRSAQVHTIPIYATAFVLTLSCAWLSDRLRQRYIFTLFGSMLIIIGWSVELAYVPAAGVRYMGMFFVTAGAFIIMSTTVVWLCVNVGKGVKRSVAMGLLTGFGNCGALVSSNVFISNQAPRYPVGFGVGLAFGVLSGFAATAYYLYVRVENRRRDRMQSVAAGSYTREEMERLQDLGETHPNFRFQL</sequence>
<feature type="transmembrane region" description="Helical" evidence="7">
    <location>
        <begin position="109"/>
        <end position="126"/>
    </location>
</feature>
<dbReference type="EMBL" id="VIFY01000120">
    <property type="protein sequence ID" value="TQB70143.1"/>
    <property type="molecule type" value="Genomic_DNA"/>
</dbReference>
<dbReference type="PANTHER" id="PTHR43791:SF52">
    <property type="entry name" value="TRANSPORTER, PUTATIVE (AFU_ORTHOLOGUE AFUA_1G11820)-RELATED"/>
    <property type="match status" value="1"/>
</dbReference>
<dbReference type="Gene3D" id="1.20.1250.20">
    <property type="entry name" value="MFS general substrate transporter like domains"/>
    <property type="match status" value="2"/>
</dbReference>
<feature type="transmembrane region" description="Helical" evidence="7">
    <location>
        <begin position="363"/>
        <end position="386"/>
    </location>
</feature>
<dbReference type="OrthoDB" id="19923at2759"/>
<gene>
    <name evidence="9" type="ORF">MPDQ_000921</name>
</gene>
<evidence type="ECO:0000256" key="1">
    <source>
        <dbReference type="ARBA" id="ARBA00004141"/>
    </source>
</evidence>
<feature type="transmembrane region" description="Helical" evidence="7">
    <location>
        <begin position="132"/>
        <end position="156"/>
    </location>
</feature>
<feature type="transmembrane region" description="Helical" evidence="7">
    <location>
        <begin position="311"/>
        <end position="328"/>
    </location>
</feature>
<protein>
    <recommendedName>
        <fullName evidence="8">Major facilitator superfamily (MFS) profile domain-containing protein</fullName>
    </recommendedName>
</protein>
<evidence type="ECO:0000256" key="6">
    <source>
        <dbReference type="ARBA" id="ARBA00023136"/>
    </source>
</evidence>
<evidence type="ECO:0000256" key="4">
    <source>
        <dbReference type="ARBA" id="ARBA00022692"/>
    </source>
</evidence>
<comment type="caution">
    <text evidence="9">The sequence shown here is derived from an EMBL/GenBank/DDBJ whole genome shotgun (WGS) entry which is preliminary data.</text>
</comment>
<proteinExistence type="inferred from homology"/>
<keyword evidence="3" id="KW-0813">Transport</keyword>
<comment type="similarity">
    <text evidence="2">Belongs to the major facilitator superfamily.</text>
</comment>
<feature type="transmembrane region" description="Helical" evidence="7">
    <location>
        <begin position="201"/>
        <end position="223"/>
    </location>
</feature>
<feature type="transmembrane region" description="Helical" evidence="7">
    <location>
        <begin position="429"/>
        <end position="449"/>
    </location>
</feature>
<dbReference type="GO" id="GO:0022857">
    <property type="term" value="F:transmembrane transporter activity"/>
    <property type="evidence" value="ECO:0007669"/>
    <property type="project" value="InterPro"/>
</dbReference>
<feature type="transmembrane region" description="Helical" evidence="7">
    <location>
        <begin position="80"/>
        <end position="102"/>
    </location>
</feature>